<dbReference type="Pfam" id="PF01433">
    <property type="entry name" value="Peptidase_M1"/>
    <property type="match status" value="1"/>
</dbReference>
<keyword evidence="17" id="KW-1185">Reference proteome</keyword>
<evidence type="ECO:0000256" key="2">
    <source>
        <dbReference type="ARBA" id="ARBA00001947"/>
    </source>
</evidence>
<evidence type="ECO:0000256" key="6">
    <source>
        <dbReference type="ARBA" id="ARBA00022438"/>
    </source>
</evidence>
<sequence>MHLRVPARFGKAAAVVTAAVVLAGCTGATPVARRLDPPLPLSTVQDAGNRDGTSAPVADPIYPAYGNPALDVLHYGLALTWSAQDRKLTGTATIRLRAVSAVQQVRLDFSPAYTLGDISVDGTRAAGRLDGGDLVVDRALPAGAVATLVVGYQGTPATVPMPSHRGDVEPLGLTVTAGGELWTMQEPYGASTWYPSNDQPSDKALYDIAVTVPDGWAGVASGTPDGVDGDTYRYKATTPVASYLTTLAVGRYTRTEVQGPRGLPVVLWTRTGVDDQHLEALRRAPEYLSWLERRFGPYPFPSAGVVVVPSRSAMETQQMVTIGGDVLSDDNAAAGVLLHEFAHQWFGDAVGPATWQDVWLNEGWATYTEALFRADGDPAYMDRWERSARAADADLRKRLGPPGHPTPDAFAESNVYVCPALMLHQLHKDLGDARFFALGRAWSAAHTGTALDRAAFVAFVKAQTGHDYSALINAWLDSPTTPA</sequence>
<evidence type="ECO:0000256" key="3">
    <source>
        <dbReference type="ARBA" id="ARBA00010136"/>
    </source>
</evidence>
<dbReference type="PANTHER" id="PTHR11533:SF174">
    <property type="entry name" value="PUROMYCIN-SENSITIVE AMINOPEPTIDASE-RELATED"/>
    <property type="match status" value="1"/>
</dbReference>
<evidence type="ECO:0000256" key="11">
    <source>
        <dbReference type="ARBA" id="ARBA00023049"/>
    </source>
</evidence>
<dbReference type="PRINTS" id="PR00756">
    <property type="entry name" value="ALADIPTASE"/>
</dbReference>
<dbReference type="EMBL" id="BAABAT010000013">
    <property type="protein sequence ID" value="GAA4252320.1"/>
    <property type="molecule type" value="Genomic_DNA"/>
</dbReference>
<keyword evidence="8" id="KW-0479">Metal-binding</keyword>
<proteinExistence type="inferred from homology"/>
<evidence type="ECO:0000256" key="5">
    <source>
        <dbReference type="ARBA" id="ARBA00015611"/>
    </source>
</evidence>
<dbReference type="InterPro" id="IPR050344">
    <property type="entry name" value="Peptidase_M1_aminopeptidases"/>
</dbReference>
<evidence type="ECO:0000256" key="8">
    <source>
        <dbReference type="ARBA" id="ARBA00022723"/>
    </source>
</evidence>
<feature type="signal peptide" evidence="14">
    <location>
        <begin position="1"/>
        <end position="18"/>
    </location>
</feature>
<dbReference type="RefSeq" id="WP_345129412.1">
    <property type="nucleotide sequence ID" value="NZ_BAABAT010000013.1"/>
</dbReference>
<evidence type="ECO:0000256" key="7">
    <source>
        <dbReference type="ARBA" id="ARBA00022670"/>
    </source>
</evidence>
<feature type="domain" description="Peptidase M1 membrane alanine aminopeptidase" evidence="15">
    <location>
        <begin position="281"/>
        <end position="475"/>
    </location>
</feature>
<gene>
    <name evidence="16" type="ORF">GCM10022255_048340</name>
</gene>
<dbReference type="SUPFAM" id="SSF63737">
    <property type="entry name" value="Leukotriene A4 hydrolase N-terminal domain"/>
    <property type="match status" value="1"/>
</dbReference>
<comment type="catalytic activity">
    <reaction evidence="1">
        <text>Release of an N-terminal amino acid, Xaa-|-Yaa- from a peptide, amide or arylamide. Xaa is preferably Ala, but may be most amino acids including Pro (slow action). When a terminal hydrophobic residue is followed by a prolyl residue, the two may be released as an intact Xaa-Pro dipeptide.</text>
        <dbReference type="EC" id="3.4.11.2"/>
    </reaction>
</comment>
<accession>A0ABP8DBW0</accession>
<evidence type="ECO:0000256" key="9">
    <source>
        <dbReference type="ARBA" id="ARBA00022801"/>
    </source>
</evidence>
<keyword evidence="14" id="KW-0732">Signal</keyword>
<keyword evidence="10" id="KW-0862">Zinc</keyword>
<feature type="chain" id="PRO_5046139491" description="Aminopeptidase N" evidence="14">
    <location>
        <begin position="19"/>
        <end position="483"/>
    </location>
</feature>
<comment type="cofactor">
    <cofactor evidence="2">
        <name>Zn(2+)</name>
        <dbReference type="ChEBI" id="CHEBI:29105"/>
    </cofactor>
</comment>
<evidence type="ECO:0000256" key="1">
    <source>
        <dbReference type="ARBA" id="ARBA00000098"/>
    </source>
</evidence>
<evidence type="ECO:0000313" key="16">
    <source>
        <dbReference type="EMBL" id="GAA4252320.1"/>
    </source>
</evidence>
<dbReference type="InterPro" id="IPR001930">
    <property type="entry name" value="Peptidase_M1"/>
</dbReference>
<dbReference type="Gene3D" id="2.60.40.1730">
    <property type="entry name" value="tricorn interacting facor f3 domain"/>
    <property type="match status" value="1"/>
</dbReference>
<dbReference type="PROSITE" id="PS51257">
    <property type="entry name" value="PROKAR_LIPOPROTEIN"/>
    <property type="match status" value="1"/>
</dbReference>
<evidence type="ECO:0000256" key="14">
    <source>
        <dbReference type="SAM" id="SignalP"/>
    </source>
</evidence>
<evidence type="ECO:0000313" key="17">
    <source>
        <dbReference type="Proteomes" id="UP001500620"/>
    </source>
</evidence>
<comment type="caution">
    <text evidence="16">The sequence shown here is derived from an EMBL/GenBank/DDBJ whole genome shotgun (WGS) entry which is preliminary data.</text>
</comment>
<dbReference type="InterPro" id="IPR027268">
    <property type="entry name" value="Peptidase_M4/M1_CTD_sf"/>
</dbReference>
<dbReference type="Proteomes" id="UP001500620">
    <property type="component" value="Unassembled WGS sequence"/>
</dbReference>
<evidence type="ECO:0000256" key="4">
    <source>
        <dbReference type="ARBA" id="ARBA00012564"/>
    </source>
</evidence>
<protein>
    <recommendedName>
        <fullName evidence="5">Aminopeptidase N</fullName>
        <ecNumber evidence="4">3.4.11.2</ecNumber>
    </recommendedName>
    <alternativeName>
        <fullName evidence="12">Alanine aminopeptidase</fullName>
    </alternativeName>
    <alternativeName>
        <fullName evidence="13">Lysyl aminopeptidase</fullName>
    </alternativeName>
</protein>
<dbReference type="Gene3D" id="1.10.390.10">
    <property type="entry name" value="Neutral Protease Domain 2"/>
    <property type="match status" value="1"/>
</dbReference>
<keyword evidence="11" id="KW-0482">Metalloprotease</keyword>
<evidence type="ECO:0000259" key="15">
    <source>
        <dbReference type="Pfam" id="PF01433"/>
    </source>
</evidence>
<dbReference type="EC" id="3.4.11.2" evidence="4"/>
<keyword evidence="7" id="KW-0645">Protease</keyword>
<dbReference type="PANTHER" id="PTHR11533">
    <property type="entry name" value="PROTEASE M1 ZINC METALLOPROTEASE"/>
    <property type="match status" value="1"/>
</dbReference>
<keyword evidence="6" id="KW-0031">Aminopeptidase</keyword>
<evidence type="ECO:0000256" key="13">
    <source>
        <dbReference type="ARBA" id="ARBA00031533"/>
    </source>
</evidence>
<reference evidence="17" key="1">
    <citation type="journal article" date="2019" name="Int. J. Syst. Evol. Microbiol.">
        <title>The Global Catalogue of Microorganisms (GCM) 10K type strain sequencing project: providing services to taxonomists for standard genome sequencing and annotation.</title>
        <authorList>
            <consortium name="The Broad Institute Genomics Platform"/>
            <consortium name="The Broad Institute Genome Sequencing Center for Infectious Disease"/>
            <person name="Wu L."/>
            <person name="Ma J."/>
        </authorList>
    </citation>
    <scope>NUCLEOTIDE SEQUENCE [LARGE SCALE GENOMIC DNA]</scope>
    <source>
        <strain evidence="17">JCM 17441</strain>
    </source>
</reference>
<organism evidence="16 17">
    <name type="scientific">Dactylosporangium darangshiense</name>
    <dbReference type="NCBI Taxonomy" id="579108"/>
    <lineage>
        <taxon>Bacteria</taxon>
        <taxon>Bacillati</taxon>
        <taxon>Actinomycetota</taxon>
        <taxon>Actinomycetes</taxon>
        <taxon>Micromonosporales</taxon>
        <taxon>Micromonosporaceae</taxon>
        <taxon>Dactylosporangium</taxon>
    </lineage>
</organism>
<dbReference type="CDD" id="cd09603">
    <property type="entry name" value="M1_APN_like"/>
    <property type="match status" value="1"/>
</dbReference>
<dbReference type="InterPro" id="IPR042097">
    <property type="entry name" value="Aminopeptidase_N-like_N_sf"/>
</dbReference>
<dbReference type="SUPFAM" id="SSF55486">
    <property type="entry name" value="Metalloproteases ('zincins'), catalytic domain"/>
    <property type="match status" value="1"/>
</dbReference>
<comment type="similarity">
    <text evidence="3">Belongs to the peptidase M1 family.</text>
</comment>
<evidence type="ECO:0000256" key="10">
    <source>
        <dbReference type="ARBA" id="ARBA00022833"/>
    </source>
</evidence>
<keyword evidence="9" id="KW-0378">Hydrolase</keyword>
<dbReference type="InterPro" id="IPR014782">
    <property type="entry name" value="Peptidase_M1_dom"/>
</dbReference>
<name>A0ABP8DBW0_9ACTN</name>
<evidence type="ECO:0000256" key="12">
    <source>
        <dbReference type="ARBA" id="ARBA00029811"/>
    </source>
</evidence>